<proteinExistence type="predicted"/>
<evidence type="ECO:0000313" key="2">
    <source>
        <dbReference type="Proteomes" id="UP000239297"/>
    </source>
</evidence>
<reference evidence="1 2" key="1">
    <citation type="journal article" date="2014" name="Int. J. Syst. Evol. Microbiol.">
        <title>Arthrobacter pityocampae sp. nov., isolated from Thaumetopoea pityocampa (Lep., Thaumetopoeidae).</title>
        <authorList>
            <person name="Ince I.A."/>
            <person name="Demirbag Z."/>
            <person name="Kati H."/>
        </authorList>
    </citation>
    <scope>NUCLEOTIDE SEQUENCE [LARGE SCALE GENOMIC DNA]</scope>
    <source>
        <strain evidence="1 2">Tp2</strain>
    </source>
</reference>
<keyword evidence="2" id="KW-1185">Reference proteome</keyword>
<protein>
    <submittedName>
        <fullName evidence="1">Uncharacterized protein</fullName>
    </submittedName>
</protein>
<accession>A0A2S5J037</accession>
<sequence length="134" mass="15220">MPHSRTDEDRAIIMEAARSIMVHTARRQELITYAELTRQISKDTGAEPFDVTLDAGRDALGALLADVVKDDLLHSRFMLSSVATLSEAEREPGSEFYILAEHLGHLEPDASGERKYAFWAEQLKLTHDHYKRRI</sequence>
<dbReference type="Proteomes" id="UP000239297">
    <property type="component" value="Unassembled WGS sequence"/>
</dbReference>
<evidence type="ECO:0000313" key="1">
    <source>
        <dbReference type="EMBL" id="PPB50153.1"/>
    </source>
</evidence>
<gene>
    <name evidence="1" type="ORF">C4K88_05675</name>
</gene>
<dbReference type="AlphaFoldDB" id="A0A2S5J037"/>
<name>A0A2S5J037_9MICC</name>
<organism evidence="1 2">
    <name type="scientific">Arthrobacter pityocampae</name>
    <dbReference type="NCBI Taxonomy" id="547334"/>
    <lineage>
        <taxon>Bacteria</taxon>
        <taxon>Bacillati</taxon>
        <taxon>Actinomycetota</taxon>
        <taxon>Actinomycetes</taxon>
        <taxon>Micrococcales</taxon>
        <taxon>Micrococcaceae</taxon>
        <taxon>Arthrobacter</taxon>
    </lineage>
</organism>
<dbReference type="EMBL" id="PRKW01000002">
    <property type="protein sequence ID" value="PPB50153.1"/>
    <property type="molecule type" value="Genomic_DNA"/>
</dbReference>
<comment type="caution">
    <text evidence="1">The sequence shown here is derived from an EMBL/GenBank/DDBJ whole genome shotgun (WGS) entry which is preliminary data.</text>
</comment>
<dbReference type="RefSeq" id="WP_104120646.1">
    <property type="nucleotide sequence ID" value="NZ_PRKW01000002.1"/>
</dbReference>
<dbReference type="OrthoDB" id="3622226at2"/>